<evidence type="ECO:0000313" key="2">
    <source>
        <dbReference type="Proteomes" id="UP000828048"/>
    </source>
</evidence>
<organism evidence="1 2">
    <name type="scientific">Vaccinium darrowii</name>
    <dbReference type="NCBI Taxonomy" id="229202"/>
    <lineage>
        <taxon>Eukaryota</taxon>
        <taxon>Viridiplantae</taxon>
        <taxon>Streptophyta</taxon>
        <taxon>Embryophyta</taxon>
        <taxon>Tracheophyta</taxon>
        <taxon>Spermatophyta</taxon>
        <taxon>Magnoliopsida</taxon>
        <taxon>eudicotyledons</taxon>
        <taxon>Gunneridae</taxon>
        <taxon>Pentapetalae</taxon>
        <taxon>asterids</taxon>
        <taxon>Ericales</taxon>
        <taxon>Ericaceae</taxon>
        <taxon>Vaccinioideae</taxon>
        <taxon>Vaccinieae</taxon>
        <taxon>Vaccinium</taxon>
    </lineage>
</organism>
<keyword evidence="2" id="KW-1185">Reference proteome</keyword>
<reference evidence="1 2" key="1">
    <citation type="journal article" date="2021" name="Hortic Res">
        <title>High-quality reference genome and annotation aids understanding of berry development for evergreen blueberry (Vaccinium darrowii).</title>
        <authorList>
            <person name="Yu J."/>
            <person name="Hulse-Kemp A.M."/>
            <person name="Babiker E."/>
            <person name="Staton M."/>
        </authorList>
    </citation>
    <scope>NUCLEOTIDE SEQUENCE [LARGE SCALE GENOMIC DNA]</scope>
    <source>
        <strain evidence="2">cv. NJ 8807/NJ 8810</strain>
        <tissue evidence="1">Young leaf</tissue>
    </source>
</reference>
<sequence length="434" mass="49244">MDAQEHTLKMEEAEEAYSFDDEDQLTVSQILRRGKNPVDFPLNIASDNSIRSESSKRGREIADNFSDHFGAQPRVMAKAEEIQASLAAEFPSFWKLMMRSYVTQGFLLGLPSEFCKLHLPRFDAPVVLEDESGEEYITKYIADRMRLSGGWRGFSIAQKLIEGDAVVFHLHNQLRPMKFKVYIVRAKDFEVANALGLPNSDTCAKETGFGAYAKKNNGTSKKEEKKHPRLEMDYESHCDWNNMHSSDATEGSKFSGSVSDIKNFNIVVKGLTIDSELLSPHVQTKYYDLCCTQKSYIHEGFLPNIDSKMAVAIILETVNIADAIQASKISNSSNDLVIWDKTLEAFALLGMNVGFLRDRLNHLVTLSSELKEVSNRYAEASIERDGVQREMKSLELKLLGMKQERRRLDDEMEDLKDKAQKKELLFQTEAIAPW</sequence>
<dbReference type="EMBL" id="CM037152">
    <property type="protein sequence ID" value="KAH7833915.1"/>
    <property type="molecule type" value="Genomic_DNA"/>
</dbReference>
<gene>
    <name evidence="1" type="ORF">Vadar_010993</name>
</gene>
<name>A0ACB7X058_9ERIC</name>
<dbReference type="Proteomes" id="UP000828048">
    <property type="component" value="Chromosome 2"/>
</dbReference>
<evidence type="ECO:0000313" key="1">
    <source>
        <dbReference type="EMBL" id="KAH7833915.1"/>
    </source>
</evidence>
<comment type="caution">
    <text evidence="1">The sequence shown here is derived from an EMBL/GenBank/DDBJ whole genome shotgun (WGS) entry which is preliminary data.</text>
</comment>
<accession>A0ACB7X058</accession>
<proteinExistence type="predicted"/>
<protein>
    <submittedName>
        <fullName evidence="1">Uncharacterized protein</fullName>
    </submittedName>
</protein>